<dbReference type="PANTHER" id="PTHR13902">
    <property type="entry name" value="SERINE/THREONINE-PROTEIN KINASE WNK WITH NO LYSINE -RELATED"/>
    <property type="match status" value="1"/>
</dbReference>
<evidence type="ECO:0000256" key="1">
    <source>
        <dbReference type="ARBA" id="ARBA00012513"/>
    </source>
</evidence>
<name>A0A4V3WJ15_CAMSN</name>
<evidence type="ECO:0000256" key="3">
    <source>
        <dbReference type="ARBA" id="ARBA00022777"/>
    </source>
</evidence>
<gene>
    <name evidence="7" type="ORF">TEA_007086</name>
</gene>
<dbReference type="InterPro" id="IPR007321">
    <property type="entry name" value="Transposase_28"/>
</dbReference>
<dbReference type="EC" id="2.7.11.1" evidence="1"/>
<feature type="domain" description="Protein kinase" evidence="6">
    <location>
        <begin position="32"/>
        <end position="279"/>
    </location>
</feature>
<dbReference type="SUPFAM" id="SSF56112">
    <property type="entry name" value="Protein kinase-like (PK-like)"/>
    <property type="match status" value="1"/>
</dbReference>
<proteinExistence type="predicted"/>
<dbReference type="InterPro" id="IPR011009">
    <property type="entry name" value="Kinase-like_dom_sf"/>
</dbReference>
<dbReference type="GO" id="GO:0005524">
    <property type="term" value="F:ATP binding"/>
    <property type="evidence" value="ECO:0007669"/>
    <property type="project" value="InterPro"/>
</dbReference>
<dbReference type="GO" id="GO:0004674">
    <property type="term" value="F:protein serine/threonine kinase activity"/>
    <property type="evidence" value="ECO:0007669"/>
    <property type="project" value="UniProtKB-KW"/>
</dbReference>
<reference evidence="7 8" key="1">
    <citation type="journal article" date="2018" name="Proc. Natl. Acad. Sci. U.S.A.">
        <title>Draft genome sequence of Camellia sinensis var. sinensis provides insights into the evolution of the tea genome and tea quality.</title>
        <authorList>
            <person name="Wei C."/>
            <person name="Yang H."/>
            <person name="Wang S."/>
            <person name="Zhao J."/>
            <person name="Liu C."/>
            <person name="Gao L."/>
            <person name="Xia E."/>
            <person name="Lu Y."/>
            <person name="Tai Y."/>
            <person name="She G."/>
            <person name="Sun J."/>
            <person name="Cao H."/>
            <person name="Tong W."/>
            <person name="Gao Q."/>
            <person name="Li Y."/>
            <person name="Deng W."/>
            <person name="Jiang X."/>
            <person name="Wang W."/>
            <person name="Chen Q."/>
            <person name="Zhang S."/>
            <person name="Li H."/>
            <person name="Wu J."/>
            <person name="Wang P."/>
            <person name="Li P."/>
            <person name="Shi C."/>
            <person name="Zheng F."/>
            <person name="Jian J."/>
            <person name="Huang B."/>
            <person name="Shan D."/>
            <person name="Shi M."/>
            <person name="Fang C."/>
            <person name="Yue Y."/>
            <person name="Li F."/>
            <person name="Li D."/>
            <person name="Wei S."/>
            <person name="Han B."/>
            <person name="Jiang C."/>
            <person name="Yin Y."/>
            <person name="Xia T."/>
            <person name="Zhang Z."/>
            <person name="Bennetzen J.L."/>
            <person name="Zhao S."/>
            <person name="Wan X."/>
        </authorList>
    </citation>
    <scope>NUCLEOTIDE SEQUENCE [LARGE SCALE GENOMIC DNA]</scope>
    <source>
        <strain evidence="8">cv. Shuchazao</strain>
        <tissue evidence="7">Leaf</tissue>
    </source>
</reference>
<dbReference type="Proteomes" id="UP000306102">
    <property type="component" value="Unassembled WGS sequence"/>
</dbReference>
<dbReference type="InterPro" id="IPR000719">
    <property type="entry name" value="Prot_kinase_dom"/>
</dbReference>
<dbReference type="PROSITE" id="PS00109">
    <property type="entry name" value="PROTEIN_KINASE_TYR"/>
    <property type="match status" value="1"/>
</dbReference>
<dbReference type="PROSITE" id="PS50011">
    <property type="entry name" value="PROTEIN_KINASE_DOM"/>
    <property type="match status" value="1"/>
</dbReference>
<evidence type="ECO:0000256" key="4">
    <source>
        <dbReference type="ARBA" id="ARBA00047899"/>
    </source>
</evidence>
<sequence>MMSSSGSGLLLNEFNDYEDDQVAEKSSCGRYVRYNEVLDRGLRNTVYLGFDLVDGMEVTWNKVRVDDPFQSEECVHGLNTLLKPLKHQNIIKSCSSWVDHQTKTINMISESFTSGSLRQYRQKHRNVDIIAIKNWARQILQGLCYLHTRDPPIVHGDLTCQNIFVNGNTGQVKIGYVGLPTIMEQPPELHEEHIQYSPVVDVHSFGLCMLELVTSEYPYSYSDGKTQALLAKVKDTRVKQFIDKCLLSASTMELLQDPFFEIPAFTTCVNDTPDLVSVLEFKISNEKSEFRLRGERADGNSISLTLRIVDKCSGQVTNIEFVFNLDVDSTLSIVWEMVEQLELAKEDVTLIAELMDNVIMKMVPCWMPSSVRFSGVKSSYGDPILAFQSNSELDILEIRNIAFEPKSKKAFIDVKIRMMVTRNGKKEEEVHNKILYSTGEHWQNRWHLSDLQQKEKISAVVRPPGGTPTINPQFFLSLVLFFKIRHLLYILQALLLLFTFFDEALADIPRSPLSPDLGELNTGFFLLAVVMGMWKHRVDTPSKLEHFRQEFDIPTDVYLRLAGEDDSIMPTVDSMPLLVVAFIECGLRFPLNILFREIIHYYKLNPMQLAINSYRVINGIIALAKQENVRVTLANIQFSYTMCGLKKDTGYVYYLKPRSTEYKIVADFPDSNKGAGDDYFITSGNWEFAPDEDLHLYPLPRTVFVEGNALPKPPKGFRQSFFPSKDLKKLLDLPVHKRKAPLLLNFIPTYKSTLPDVPKKKKKKSLSPAVDDAEQFLLLKWAAKKQLPKTS</sequence>
<keyword evidence="3" id="KW-0418">Kinase</keyword>
<dbReference type="EMBL" id="SDRB02013339">
    <property type="protein sequence ID" value="THF95176.1"/>
    <property type="molecule type" value="Genomic_DNA"/>
</dbReference>
<evidence type="ECO:0000256" key="5">
    <source>
        <dbReference type="ARBA" id="ARBA00048679"/>
    </source>
</evidence>
<evidence type="ECO:0000313" key="7">
    <source>
        <dbReference type="EMBL" id="THF95176.1"/>
    </source>
</evidence>
<comment type="caution">
    <text evidence="7">The sequence shown here is derived from an EMBL/GenBank/DDBJ whole genome shotgun (WGS) entry which is preliminary data.</text>
</comment>
<evidence type="ECO:0000313" key="8">
    <source>
        <dbReference type="Proteomes" id="UP000306102"/>
    </source>
</evidence>
<dbReference type="Gene3D" id="1.10.510.10">
    <property type="entry name" value="Transferase(Phosphotransferase) domain 1"/>
    <property type="match status" value="1"/>
</dbReference>
<dbReference type="STRING" id="542762.A0A4V3WJ15"/>
<dbReference type="InterPro" id="IPR008266">
    <property type="entry name" value="Tyr_kinase_AS"/>
</dbReference>
<keyword evidence="8" id="KW-1185">Reference proteome</keyword>
<evidence type="ECO:0000259" key="6">
    <source>
        <dbReference type="PROSITE" id="PS50011"/>
    </source>
</evidence>
<dbReference type="InterPro" id="IPR050588">
    <property type="entry name" value="WNK_Ser-Thr_kinase"/>
</dbReference>
<comment type="catalytic activity">
    <reaction evidence="4">
        <text>L-threonyl-[protein] + ATP = O-phospho-L-threonyl-[protein] + ADP + H(+)</text>
        <dbReference type="Rhea" id="RHEA:46608"/>
        <dbReference type="Rhea" id="RHEA-COMP:11060"/>
        <dbReference type="Rhea" id="RHEA-COMP:11605"/>
        <dbReference type="ChEBI" id="CHEBI:15378"/>
        <dbReference type="ChEBI" id="CHEBI:30013"/>
        <dbReference type="ChEBI" id="CHEBI:30616"/>
        <dbReference type="ChEBI" id="CHEBI:61977"/>
        <dbReference type="ChEBI" id="CHEBI:456216"/>
        <dbReference type="EC" id="2.7.11.1"/>
    </reaction>
</comment>
<keyword evidence="3" id="KW-0808">Transferase</keyword>
<dbReference type="Gene3D" id="3.30.200.20">
    <property type="entry name" value="Phosphorylase Kinase, domain 1"/>
    <property type="match status" value="1"/>
</dbReference>
<accession>A0A4V3WJ15</accession>
<dbReference type="Pfam" id="PF00069">
    <property type="entry name" value="Pkinase"/>
    <property type="match status" value="1"/>
</dbReference>
<dbReference type="AlphaFoldDB" id="A0A4V3WJ15"/>
<keyword evidence="2" id="KW-0723">Serine/threonine-protein kinase</keyword>
<organism evidence="7 8">
    <name type="scientific">Camellia sinensis var. sinensis</name>
    <name type="common">China tea</name>
    <dbReference type="NCBI Taxonomy" id="542762"/>
    <lineage>
        <taxon>Eukaryota</taxon>
        <taxon>Viridiplantae</taxon>
        <taxon>Streptophyta</taxon>
        <taxon>Embryophyta</taxon>
        <taxon>Tracheophyta</taxon>
        <taxon>Spermatophyta</taxon>
        <taxon>Magnoliopsida</taxon>
        <taxon>eudicotyledons</taxon>
        <taxon>Gunneridae</taxon>
        <taxon>Pentapetalae</taxon>
        <taxon>asterids</taxon>
        <taxon>Ericales</taxon>
        <taxon>Theaceae</taxon>
        <taxon>Camellia</taxon>
    </lineage>
</organism>
<comment type="catalytic activity">
    <reaction evidence="5">
        <text>L-seryl-[protein] + ATP = O-phospho-L-seryl-[protein] + ADP + H(+)</text>
        <dbReference type="Rhea" id="RHEA:17989"/>
        <dbReference type="Rhea" id="RHEA-COMP:9863"/>
        <dbReference type="Rhea" id="RHEA-COMP:11604"/>
        <dbReference type="ChEBI" id="CHEBI:15378"/>
        <dbReference type="ChEBI" id="CHEBI:29999"/>
        <dbReference type="ChEBI" id="CHEBI:30616"/>
        <dbReference type="ChEBI" id="CHEBI:83421"/>
        <dbReference type="ChEBI" id="CHEBI:456216"/>
        <dbReference type="EC" id="2.7.11.1"/>
    </reaction>
</comment>
<evidence type="ECO:0000256" key="2">
    <source>
        <dbReference type="ARBA" id="ARBA00022527"/>
    </source>
</evidence>
<protein>
    <recommendedName>
        <fullName evidence="1">non-specific serine/threonine protein kinase</fullName>
        <ecNumber evidence="1">2.7.11.1</ecNumber>
    </recommendedName>
</protein>
<dbReference type="Pfam" id="PF04195">
    <property type="entry name" value="Transposase_28"/>
    <property type="match status" value="1"/>
</dbReference>